<dbReference type="KEGG" id="blag:BLTE_13410"/>
<proteinExistence type="predicted"/>
<sequence>MPALKGSTNIAVEQFDSATEVCVRFTFDELDDANTFFDLATKAVEEGSVHFGKLSFDAGKLTKIGDWN</sequence>
<dbReference type="Proteomes" id="UP000266934">
    <property type="component" value="Chromosome"/>
</dbReference>
<accession>A0A348FZC3</accession>
<reference evidence="1 2" key="1">
    <citation type="submission" date="2018-08" db="EMBL/GenBank/DDBJ databases">
        <title>Complete genome sequencing of Blastochloris tepida GI.</title>
        <authorList>
            <person name="Tsukatani Y."/>
            <person name="Mori H."/>
        </authorList>
    </citation>
    <scope>NUCLEOTIDE SEQUENCE [LARGE SCALE GENOMIC DNA]</scope>
    <source>
        <strain evidence="1 2">GI</strain>
    </source>
</reference>
<dbReference type="EMBL" id="AP018907">
    <property type="protein sequence ID" value="BBF92656.1"/>
    <property type="molecule type" value="Genomic_DNA"/>
</dbReference>
<name>A0A348FZC3_9HYPH</name>
<evidence type="ECO:0000313" key="1">
    <source>
        <dbReference type="EMBL" id="BBF92656.1"/>
    </source>
</evidence>
<gene>
    <name evidence="1" type="ORF">BLTE_13410</name>
</gene>
<keyword evidence="2" id="KW-1185">Reference proteome</keyword>
<organism evidence="1 2">
    <name type="scientific">Blastochloris tepida</name>
    <dbReference type="NCBI Taxonomy" id="2233851"/>
    <lineage>
        <taxon>Bacteria</taxon>
        <taxon>Pseudomonadati</taxon>
        <taxon>Pseudomonadota</taxon>
        <taxon>Alphaproteobacteria</taxon>
        <taxon>Hyphomicrobiales</taxon>
        <taxon>Blastochloridaceae</taxon>
        <taxon>Blastochloris</taxon>
    </lineage>
</organism>
<dbReference type="AlphaFoldDB" id="A0A348FZC3"/>
<protein>
    <submittedName>
        <fullName evidence="1">Uncharacterized protein</fullName>
    </submittedName>
</protein>
<dbReference type="RefSeq" id="WP_126398695.1">
    <property type="nucleotide sequence ID" value="NZ_AP018907.1"/>
</dbReference>
<evidence type="ECO:0000313" key="2">
    <source>
        <dbReference type="Proteomes" id="UP000266934"/>
    </source>
</evidence>